<dbReference type="EMBL" id="BAABCM010000001">
    <property type="protein sequence ID" value="GAA3800429.1"/>
    <property type="molecule type" value="Genomic_DNA"/>
</dbReference>
<proteinExistence type="predicted"/>
<dbReference type="PANTHER" id="PTHR36454:SF1">
    <property type="entry name" value="DUF1015 DOMAIN-CONTAINING PROTEIN"/>
    <property type="match status" value="1"/>
</dbReference>
<comment type="caution">
    <text evidence="1">The sequence shown here is derived from an EMBL/GenBank/DDBJ whole genome shotgun (WGS) entry which is preliminary data.</text>
</comment>
<name>A0ABP7HNN2_9PSEU</name>
<accession>A0ABP7HNN2</accession>
<dbReference type="Pfam" id="PF06245">
    <property type="entry name" value="DUF1015"/>
    <property type="match status" value="1"/>
</dbReference>
<gene>
    <name evidence="1" type="ORF">GCM10022380_17190</name>
</gene>
<dbReference type="InterPro" id="IPR008323">
    <property type="entry name" value="UCP033563"/>
</dbReference>
<protein>
    <submittedName>
        <fullName evidence="1">DUF1015 family protein</fullName>
    </submittedName>
</protein>
<keyword evidence="2" id="KW-1185">Reference proteome</keyword>
<evidence type="ECO:0000313" key="1">
    <source>
        <dbReference type="EMBL" id="GAA3800429.1"/>
    </source>
</evidence>
<sequence>MAEWARAIGTGWVPDGPVTGPDVDEFADADEITAALAAEPGDSLLAVQHPHRRPGAASLRKALPAARAMLDRLRERDYRRVREVVAPYRIAGHDGIAAGVLCLVDPSAVGARIRHSEEVYAGVVAERAAALRALGCATSAAMLVPVTGDELTPAVLAAMHGDPAVDLTDGAGRSHRLWLTGPGDEQDRLLAAVRSAPLLVADGNHRVAAAAEAGTPLLALVTAGPDLRIGAIHRTISGTGLGARELATAWRAAGLTVREVPEVSEVSGVEPGTVAVSARGGGLVVALPGGGPDHAVVENLLLDRALGLDPEGPHVHALPEGHSPGPGTDAVLRLTPVPLSEVLAAHAQGRRMPRKSTYFTPKPRSGLLLAALEG</sequence>
<reference evidence="2" key="1">
    <citation type="journal article" date="2019" name="Int. J. Syst. Evol. Microbiol.">
        <title>The Global Catalogue of Microorganisms (GCM) 10K type strain sequencing project: providing services to taxonomists for standard genome sequencing and annotation.</title>
        <authorList>
            <consortium name="The Broad Institute Genomics Platform"/>
            <consortium name="The Broad Institute Genome Sequencing Center for Infectious Disease"/>
            <person name="Wu L."/>
            <person name="Ma J."/>
        </authorList>
    </citation>
    <scope>NUCLEOTIDE SEQUENCE [LARGE SCALE GENOMIC DNA]</scope>
    <source>
        <strain evidence="2">JCM 17017</strain>
    </source>
</reference>
<dbReference type="RefSeq" id="WP_237335063.1">
    <property type="nucleotide sequence ID" value="NZ_BAABCM010000001.1"/>
</dbReference>
<dbReference type="PANTHER" id="PTHR36454">
    <property type="entry name" value="LMO2823 PROTEIN"/>
    <property type="match status" value="1"/>
</dbReference>
<evidence type="ECO:0000313" key="2">
    <source>
        <dbReference type="Proteomes" id="UP001501624"/>
    </source>
</evidence>
<organism evidence="1 2">
    <name type="scientific">Amycolatopsis tucumanensis</name>
    <dbReference type="NCBI Taxonomy" id="401106"/>
    <lineage>
        <taxon>Bacteria</taxon>
        <taxon>Bacillati</taxon>
        <taxon>Actinomycetota</taxon>
        <taxon>Actinomycetes</taxon>
        <taxon>Pseudonocardiales</taxon>
        <taxon>Pseudonocardiaceae</taxon>
        <taxon>Amycolatopsis</taxon>
    </lineage>
</organism>
<dbReference type="Proteomes" id="UP001501624">
    <property type="component" value="Unassembled WGS sequence"/>
</dbReference>